<proteinExistence type="predicted"/>
<dbReference type="Gene3D" id="3.90.1300.10">
    <property type="entry name" value="Amidase signature (AS) domain"/>
    <property type="match status" value="1"/>
</dbReference>
<name>A0AA35RXJ6_GEOBA</name>
<dbReference type="InterPro" id="IPR023631">
    <property type="entry name" value="Amidase_dom"/>
</dbReference>
<dbReference type="Pfam" id="PF01425">
    <property type="entry name" value="Amidase"/>
    <property type="match status" value="1"/>
</dbReference>
<evidence type="ECO:0000259" key="1">
    <source>
        <dbReference type="Pfam" id="PF01425"/>
    </source>
</evidence>
<protein>
    <submittedName>
        <fullName evidence="2">Glutamyl-tRNA(Gln) amidotransferase subunit A</fullName>
    </submittedName>
</protein>
<dbReference type="AlphaFoldDB" id="A0AA35RXJ6"/>
<feature type="domain" description="Amidase" evidence="1">
    <location>
        <begin position="31"/>
        <end position="460"/>
    </location>
</feature>
<dbReference type="EMBL" id="CASHTH010001687">
    <property type="protein sequence ID" value="CAI8018242.1"/>
    <property type="molecule type" value="Genomic_DNA"/>
</dbReference>
<accession>A0AA35RXJ6</accession>
<organism evidence="2 3">
    <name type="scientific">Geodia barretti</name>
    <name type="common">Barrett's horny sponge</name>
    <dbReference type="NCBI Taxonomy" id="519541"/>
    <lineage>
        <taxon>Eukaryota</taxon>
        <taxon>Metazoa</taxon>
        <taxon>Porifera</taxon>
        <taxon>Demospongiae</taxon>
        <taxon>Heteroscleromorpha</taxon>
        <taxon>Tetractinellida</taxon>
        <taxon>Astrophorina</taxon>
        <taxon>Geodiidae</taxon>
        <taxon>Geodia</taxon>
    </lineage>
</organism>
<dbReference type="Proteomes" id="UP001174909">
    <property type="component" value="Unassembled WGS sequence"/>
</dbReference>
<dbReference type="InterPro" id="IPR036928">
    <property type="entry name" value="AS_sf"/>
</dbReference>
<reference evidence="2" key="1">
    <citation type="submission" date="2023-03" db="EMBL/GenBank/DDBJ databases">
        <authorList>
            <person name="Steffen K."/>
            <person name="Cardenas P."/>
        </authorList>
    </citation>
    <scope>NUCLEOTIDE SEQUENCE</scope>
</reference>
<dbReference type="GO" id="GO:0003824">
    <property type="term" value="F:catalytic activity"/>
    <property type="evidence" value="ECO:0007669"/>
    <property type="project" value="InterPro"/>
</dbReference>
<dbReference type="PANTHER" id="PTHR11895:SF7">
    <property type="entry name" value="GLUTAMYL-TRNA(GLN) AMIDOTRANSFERASE SUBUNIT A, MITOCHONDRIAL"/>
    <property type="match status" value="1"/>
</dbReference>
<dbReference type="InterPro" id="IPR000120">
    <property type="entry name" value="Amidase"/>
</dbReference>
<evidence type="ECO:0000313" key="2">
    <source>
        <dbReference type="EMBL" id="CAI8018242.1"/>
    </source>
</evidence>
<comment type="caution">
    <text evidence="2">The sequence shown here is derived from an EMBL/GenBank/DDBJ whole genome shotgun (WGS) entry which is preliminary data.</text>
</comment>
<sequence length="479" mass="50918">MTSSHTHDDIVFLSAEATSDAIRSGDFTATDAVNAYLRRIDAIDGEIKSYITVCREEALGAAADVDEALRRGDDSATNGALFGVPMAIKDQFNTEGILTSNGSRAYADHVPAEDATVVSRLKSAGAILLGKLNLSELAMGGTADPPYGTPHNPWRRGHTPGESSSGSGAALAAHLCAASVGEDTGGSGRGPASYCNAVGLRPTFTRISRHGITPMCWFMDAASPMTKTVEDCARVLGTVSGYDPMDPTTSRRPVPDYRGMLDGDIRGMKIGRMTELCDAPDMHPDVRRATDAVLETLAGLGAEITEVSLPLTEIAGAIFVGIADTEGAGARDGLMRRAPELLDRASRTRLQSASLVPAKVQNRAMKARVLLRLQFEEAFREVDLLVSPTAPYPAPRHDALTAPFESADDVRQRFFFRRSYTGCYPLAGMPAVSIPGGFTEDGLPIGVQVGGAPFAEGTILRAAYAYQEATDWHTQRAPV</sequence>
<keyword evidence="3" id="KW-1185">Reference proteome</keyword>
<gene>
    <name evidence="2" type="ORF">GBAR_LOCUS11041</name>
</gene>
<dbReference type="SUPFAM" id="SSF75304">
    <property type="entry name" value="Amidase signature (AS) enzymes"/>
    <property type="match status" value="1"/>
</dbReference>
<evidence type="ECO:0000313" key="3">
    <source>
        <dbReference type="Proteomes" id="UP001174909"/>
    </source>
</evidence>
<dbReference type="PANTHER" id="PTHR11895">
    <property type="entry name" value="TRANSAMIDASE"/>
    <property type="match status" value="1"/>
</dbReference>